<dbReference type="Proteomes" id="UP000317155">
    <property type="component" value="Unassembled WGS sequence"/>
</dbReference>
<reference evidence="1 2" key="1">
    <citation type="submission" date="2019-07" db="EMBL/GenBank/DDBJ databases">
        <title>Insights of Desulfuromonas acetexigens electromicrobiology.</title>
        <authorList>
            <person name="Katuri K."/>
            <person name="Sapireddy V."/>
            <person name="Shaw D.R."/>
            <person name="Saikaly P."/>
        </authorList>
    </citation>
    <scope>NUCLEOTIDE SEQUENCE [LARGE SCALE GENOMIC DNA]</scope>
    <source>
        <strain evidence="1 2">2873</strain>
    </source>
</reference>
<comment type="caution">
    <text evidence="1">The sequence shown here is derived from an EMBL/GenBank/DDBJ whole genome shotgun (WGS) entry which is preliminary data.</text>
</comment>
<dbReference type="InterPro" id="IPR036746">
    <property type="entry name" value="TT1725-like_sf"/>
</dbReference>
<name>A0A550JLM4_9BACT</name>
<keyword evidence="2" id="KW-1185">Reference proteome</keyword>
<dbReference type="PANTHER" id="PTHR36441:SF1">
    <property type="entry name" value="DUF503 DOMAIN-CONTAINING PROTEIN"/>
    <property type="match status" value="1"/>
</dbReference>
<dbReference type="EMBL" id="VJVV01000001">
    <property type="protein sequence ID" value="TRO84063.1"/>
    <property type="molecule type" value="Genomic_DNA"/>
</dbReference>
<dbReference type="AlphaFoldDB" id="A0A550JLM4"/>
<proteinExistence type="predicted"/>
<protein>
    <submittedName>
        <fullName evidence="1">DUF503 domain-containing protein</fullName>
    </submittedName>
</protein>
<dbReference type="OrthoDB" id="9809023at2"/>
<organism evidence="1 2">
    <name type="scientific">Trichloromonas acetexigens</name>
    <dbReference type="NCBI Taxonomy" id="38815"/>
    <lineage>
        <taxon>Bacteria</taxon>
        <taxon>Pseudomonadati</taxon>
        <taxon>Thermodesulfobacteriota</taxon>
        <taxon>Desulfuromonadia</taxon>
        <taxon>Desulfuromonadales</taxon>
        <taxon>Trichloromonadaceae</taxon>
        <taxon>Trichloromonas</taxon>
    </lineage>
</organism>
<accession>A0A550JLM4</accession>
<sequence length="95" mass="11000">MIVGVLRLEILLHAPHSLKEKRGLVKKLLARCRNDFPLSCAEVDAQDLWQRTSLGFAMVHHDEGAIHRVYERLAESIEETGFAEIVDRFIEFLHY</sequence>
<dbReference type="SUPFAM" id="SSF103007">
    <property type="entry name" value="Hypothetical protein TT1725"/>
    <property type="match status" value="1"/>
</dbReference>
<dbReference type="RefSeq" id="WP_092053205.1">
    <property type="nucleotide sequence ID" value="NZ_FOJJ01000001.1"/>
</dbReference>
<dbReference type="InterPro" id="IPR007546">
    <property type="entry name" value="DUF503"/>
</dbReference>
<dbReference type="Gene3D" id="3.30.70.1120">
    <property type="entry name" value="TT1725-like"/>
    <property type="match status" value="1"/>
</dbReference>
<evidence type="ECO:0000313" key="2">
    <source>
        <dbReference type="Proteomes" id="UP000317155"/>
    </source>
</evidence>
<dbReference type="PANTHER" id="PTHR36441">
    <property type="entry name" value="HYPOTHETICAL CYTOSOLIC PROTEIN"/>
    <property type="match status" value="1"/>
</dbReference>
<evidence type="ECO:0000313" key="1">
    <source>
        <dbReference type="EMBL" id="TRO84063.1"/>
    </source>
</evidence>
<gene>
    <name evidence="1" type="ORF">FL622_02465</name>
</gene>
<dbReference type="Pfam" id="PF04456">
    <property type="entry name" value="DUF503"/>
    <property type="match status" value="1"/>
</dbReference>